<dbReference type="InterPro" id="IPR011657">
    <property type="entry name" value="CNT_C_dom"/>
</dbReference>
<dbReference type="Proteomes" id="UP000468901">
    <property type="component" value="Unassembled WGS sequence"/>
</dbReference>
<feature type="transmembrane region" description="Helical" evidence="7">
    <location>
        <begin position="398"/>
        <end position="418"/>
    </location>
</feature>
<organism evidence="11 12">
    <name type="scientific">Parvibaculum sedimenti</name>
    <dbReference type="NCBI Taxonomy" id="2608632"/>
    <lineage>
        <taxon>Bacteria</taxon>
        <taxon>Pseudomonadati</taxon>
        <taxon>Pseudomonadota</taxon>
        <taxon>Alphaproteobacteria</taxon>
        <taxon>Hyphomicrobiales</taxon>
        <taxon>Parvibaculaceae</taxon>
        <taxon>Parvibaculum</taxon>
    </lineage>
</organism>
<dbReference type="GO" id="GO:0015293">
    <property type="term" value="F:symporter activity"/>
    <property type="evidence" value="ECO:0007669"/>
    <property type="project" value="TreeGrafter"/>
</dbReference>
<feature type="transmembrane region" description="Helical" evidence="7">
    <location>
        <begin position="177"/>
        <end position="199"/>
    </location>
</feature>
<keyword evidence="3" id="KW-1003">Cell membrane</keyword>
<evidence type="ECO:0000256" key="5">
    <source>
        <dbReference type="ARBA" id="ARBA00022989"/>
    </source>
</evidence>
<evidence type="ECO:0000256" key="3">
    <source>
        <dbReference type="ARBA" id="ARBA00022475"/>
    </source>
</evidence>
<dbReference type="Pfam" id="PF07670">
    <property type="entry name" value="Gate"/>
    <property type="match status" value="1"/>
</dbReference>
<dbReference type="Pfam" id="PF07662">
    <property type="entry name" value="Nucleos_tra2_C"/>
    <property type="match status" value="1"/>
</dbReference>
<feature type="transmembrane region" description="Helical" evidence="7">
    <location>
        <begin position="361"/>
        <end position="386"/>
    </location>
</feature>
<feature type="transmembrane region" description="Helical" evidence="7">
    <location>
        <begin position="142"/>
        <end position="165"/>
    </location>
</feature>
<evidence type="ECO:0000259" key="8">
    <source>
        <dbReference type="Pfam" id="PF01773"/>
    </source>
</evidence>
<evidence type="ECO:0000256" key="1">
    <source>
        <dbReference type="ARBA" id="ARBA00004651"/>
    </source>
</evidence>
<dbReference type="InterPro" id="IPR011642">
    <property type="entry name" value="Gate_dom"/>
</dbReference>
<evidence type="ECO:0000259" key="9">
    <source>
        <dbReference type="Pfam" id="PF07662"/>
    </source>
</evidence>
<accession>A0A6N6VL98</accession>
<dbReference type="EMBL" id="WESC01000003">
    <property type="protein sequence ID" value="KAB7741507.1"/>
    <property type="molecule type" value="Genomic_DNA"/>
</dbReference>
<feature type="transmembrane region" description="Helical" evidence="7">
    <location>
        <begin position="98"/>
        <end position="122"/>
    </location>
</feature>
<feature type="transmembrane region" description="Helical" evidence="7">
    <location>
        <begin position="267"/>
        <end position="292"/>
    </location>
</feature>
<feature type="transmembrane region" description="Helical" evidence="7">
    <location>
        <begin position="211"/>
        <end position="230"/>
    </location>
</feature>
<evidence type="ECO:0000313" key="11">
    <source>
        <dbReference type="EMBL" id="KAB7741507.1"/>
    </source>
</evidence>
<dbReference type="Pfam" id="PF01773">
    <property type="entry name" value="Nucleos_tra2_N"/>
    <property type="match status" value="1"/>
</dbReference>
<evidence type="ECO:0000313" key="12">
    <source>
        <dbReference type="Proteomes" id="UP000468901"/>
    </source>
</evidence>
<protein>
    <submittedName>
        <fullName evidence="11">Nucleoside:proton symporter</fullName>
    </submittedName>
</protein>
<name>A0A6N6VL98_9HYPH</name>
<evidence type="ECO:0000259" key="10">
    <source>
        <dbReference type="Pfam" id="PF07670"/>
    </source>
</evidence>
<dbReference type="GO" id="GO:0005337">
    <property type="term" value="F:nucleoside transmembrane transporter activity"/>
    <property type="evidence" value="ECO:0007669"/>
    <property type="project" value="InterPro"/>
</dbReference>
<keyword evidence="5 7" id="KW-1133">Transmembrane helix</keyword>
<gene>
    <name evidence="11" type="ORF">F2P47_03615</name>
</gene>
<dbReference type="AlphaFoldDB" id="A0A6N6VL98"/>
<dbReference type="PANTHER" id="PTHR10590:SF4">
    <property type="entry name" value="SOLUTE CARRIER FAMILY 28 MEMBER 3"/>
    <property type="match status" value="1"/>
</dbReference>
<evidence type="ECO:0000256" key="6">
    <source>
        <dbReference type="ARBA" id="ARBA00023136"/>
    </source>
</evidence>
<feature type="transmembrane region" description="Helical" evidence="7">
    <location>
        <begin position="28"/>
        <end position="49"/>
    </location>
</feature>
<keyword evidence="4 7" id="KW-0812">Transmembrane</keyword>
<feature type="domain" description="Concentrative nucleoside transporter C-terminal" evidence="9">
    <location>
        <begin position="211"/>
        <end position="416"/>
    </location>
</feature>
<keyword evidence="12" id="KW-1185">Reference proteome</keyword>
<sequence length="419" mass="43465">MSLLSLQSAFGLAVIVCAAWALSERKRAFSVTQVAVGIALQIAIALLLLKVPATRAALLALNGAVDALTEATRAGTGFVFGYLGGGPAPFEIRNPANAFVIGFQALPLVVVMSALSALLWHWRVLGWVTRGFAFLLQRSMGLGGAVGLASASTMFLGMAEAPLLIRPYLERLTRAELFIMMTVGLASVSGTVLVLYASVLEPVVPGALGQILVASLISLPAGITIARVMVPEETGFAGTGVAGEEPLVDYESSMDAVTRGTVDGLHLLLNILAMLVVMVALVALVNIILGAFPDVAGAPLTLQRMLGWAFSPLVWLMGVPASEMQTAGQLMGTKTILNEFIAYIDLAHLPQGTLSPRSALIMIYGLCGFANLGSVGILIGGLTALVPSRRSDIVTLGTRAIVSGTLATSMTGAVIGLIT</sequence>
<reference evidence="11 12" key="1">
    <citation type="submission" date="2019-09" db="EMBL/GenBank/DDBJ databases">
        <title>Parvibaculum sedimenti sp. nov., isolated from sediment.</title>
        <authorList>
            <person name="Wang Y."/>
        </authorList>
    </citation>
    <scope>NUCLEOTIDE SEQUENCE [LARGE SCALE GENOMIC DNA]</scope>
    <source>
        <strain evidence="11 12">HXT-9</strain>
    </source>
</reference>
<dbReference type="InterPro" id="IPR008276">
    <property type="entry name" value="C_nuclsd_transpt"/>
</dbReference>
<dbReference type="InterPro" id="IPR002668">
    <property type="entry name" value="CNT_N_dom"/>
</dbReference>
<keyword evidence="6 7" id="KW-0472">Membrane</keyword>
<dbReference type="PANTHER" id="PTHR10590">
    <property type="entry name" value="SODIUM/NUCLEOSIDE COTRANSPORTER"/>
    <property type="match status" value="1"/>
</dbReference>
<dbReference type="RefSeq" id="WP_152214810.1">
    <property type="nucleotide sequence ID" value="NZ_JBAQYD010000089.1"/>
</dbReference>
<evidence type="ECO:0000256" key="7">
    <source>
        <dbReference type="SAM" id="Phobius"/>
    </source>
</evidence>
<proteinExistence type="inferred from homology"/>
<comment type="similarity">
    <text evidence="2">Belongs to the concentrative nucleoside transporter (CNT) (TC 2.A.41) family.</text>
</comment>
<feature type="domain" description="Concentrative nucleoside transporter N-terminal" evidence="8">
    <location>
        <begin position="10"/>
        <end position="83"/>
    </location>
</feature>
<comment type="caution">
    <text evidence="11">The sequence shown here is derived from an EMBL/GenBank/DDBJ whole genome shotgun (WGS) entry which is preliminary data.</text>
</comment>
<feature type="domain" description="Nucleoside transporter/FeoB GTPase Gate" evidence="10">
    <location>
        <begin position="103"/>
        <end position="200"/>
    </location>
</feature>
<evidence type="ECO:0000256" key="2">
    <source>
        <dbReference type="ARBA" id="ARBA00009033"/>
    </source>
</evidence>
<comment type="subcellular location">
    <subcellularLocation>
        <location evidence="1">Cell membrane</location>
        <topology evidence="1">Multi-pass membrane protein</topology>
    </subcellularLocation>
</comment>
<dbReference type="GO" id="GO:0005886">
    <property type="term" value="C:plasma membrane"/>
    <property type="evidence" value="ECO:0007669"/>
    <property type="project" value="UniProtKB-SubCell"/>
</dbReference>
<evidence type="ECO:0000256" key="4">
    <source>
        <dbReference type="ARBA" id="ARBA00022692"/>
    </source>
</evidence>